<dbReference type="InterPro" id="IPR010985">
    <property type="entry name" value="Ribbon_hlx_hlx"/>
</dbReference>
<comment type="similarity">
    <text evidence="1 7">Belongs to the transcriptional regulatory CopG/NikR family.</text>
</comment>
<keyword evidence="3 7" id="KW-0479">Metal-binding</keyword>
<dbReference type="SUPFAM" id="SSF47598">
    <property type="entry name" value="Ribbon-helix-helix"/>
    <property type="match status" value="1"/>
</dbReference>
<dbReference type="HAMAP" id="MF_00476">
    <property type="entry name" value="NikR"/>
    <property type="match status" value="1"/>
</dbReference>
<feature type="binding site" evidence="7">
    <location>
        <position position="100"/>
    </location>
    <ligand>
        <name>Ni(2+)</name>
        <dbReference type="ChEBI" id="CHEBI:49786"/>
    </ligand>
</feature>
<name>A0ABS9EQG3_9BACT</name>
<keyword evidence="2 7" id="KW-0533">Nickel</keyword>
<feature type="domain" description="Ribbon-helix-helix protein CopG" evidence="8">
    <location>
        <begin position="7"/>
        <end position="43"/>
    </location>
</feature>
<dbReference type="NCBIfam" id="NF002169">
    <property type="entry name" value="PRK01002.1"/>
    <property type="match status" value="1"/>
</dbReference>
<dbReference type="NCBIfam" id="NF002815">
    <property type="entry name" value="PRK02967.1"/>
    <property type="match status" value="1"/>
</dbReference>
<evidence type="ECO:0000256" key="5">
    <source>
        <dbReference type="ARBA" id="ARBA00023125"/>
    </source>
</evidence>
<feature type="binding site" evidence="7">
    <location>
        <position position="81"/>
    </location>
    <ligand>
        <name>Ni(2+)</name>
        <dbReference type="ChEBI" id="CHEBI:49786"/>
    </ligand>
</feature>
<proteinExistence type="inferred from homology"/>
<dbReference type="InterPro" id="IPR027271">
    <property type="entry name" value="Acetolactate_synth/TF_NikR_C"/>
</dbReference>
<dbReference type="Pfam" id="PF08753">
    <property type="entry name" value="NikR_C"/>
    <property type="match status" value="1"/>
</dbReference>
<evidence type="ECO:0000259" key="9">
    <source>
        <dbReference type="Pfam" id="PF08753"/>
    </source>
</evidence>
<comment type="caution">
    <text evidence="10">The sequence shown here is derived from an EMBL/GenBank/DDBJ whole genome shotgun (WGS) entry which is preliminary data.</text>
</comment>
<dbReference type="SUPFAM" id="SSF55021">
    <property type="entry name" value="ACT-like"/>
    <property type="match status" value="1"/>
</dbReference>
<sequence length="137" mass="15160">MAGDVLVRFGVAVPEGLLRDFDRQIERKGVPNRSEAIRQLIRDSISDTRWTEGKGTVYGSVTISYNHHTREACSTLTDIQHDFGDVIICTNHVHADHDHCVEVIMVKGEASRVKALIEELSGVRAINNLSPVIASIL</sequence>
<feature type="domain" description="Transcription factor NikR nickel binding C-terminal" evidence="9">
    <location>
        <begin position="59"/>
        <end position="129"/>
    </location>
</feature>
<dbReference type="InterPro" id="IPR050192">
    <property type="entry name" value="CopG/NikR_regulator"/>
</dbReference>
<dbReference type="InterPro" id="IPR013321">
    <property type="entry name" value="Arc_rbn_hlx_hlx"/>
</dbReference>
<evidence type="ECO:0000259" key="8">
    <source>
        <dbReference type="Pfam" id="PF01402"/>
    </source>
</evidence>
<dbReference type="EMBL" id="JAKGUD010000004">
    <property type="protein sequence ID" value="MCF4142382.1"/>
    <property type="molecule type" value="Genomic_DNA"/>
</dbReference>
<gene>
    <name evidence="10" type="primary">nikR</name>
    <name evidence="10" type="ORF">L2W38_06105</name>
</gene>
<dbReference type="NCBIfam" id="NF003381">
    <property type="entry name" value="PRK04460.1"/>
    <property type="match status" value="1"/>
</dbReference>
<reference evidence="10 11" key="1">
    <citation type="submission" date="2022-01" db="EMBL/GenBank/DDBJ databases">
        <title>Dethiosulfovibrio faecalis sp. nov., a novel proteolytic, non-sulfur-reducing bacterium isolated from a marine aquaculture solid waste bioreactor.</title>
        <authorList>
            <person name="Grabowski S."/>
            <person name="Apolinario E."/>
            <person name="Schneider N."/>
            <person name="Marshall C.W."/>
            <person name="Sowers K.R."/>
        </authorList>
    </citation>
    <scope>NUCLEOTIDE SEQUENCE [LARGE SCALE GENOMIC DNA]</scope>
    <source>
        <strain evidence="10 11">DSM 12537</strain>
    </source>
</reference>
<organism evidence="10 11">
    <name type="scientific">Dethiosulfovibrio marinus</name>
    <dbReference type="NCBI Taxonomy" id="133532"/>
    <lineage>
        <taxon>Bacteria</taxon>
        <taxon>Thermotogati</taxon>
        <taxon>Synergistota</taxon>
        <taxon>Synergistia</taxon>
        <taxon>Synergistales</taxon>
        <taxon>Dethiosulfovibrionaceae</taxon>
        <taxon>Dethiosulfovibrio</taxon>
    </lineage>
</organism>
<dbReference type="InterPro" id="IPR014864">
    <property type="entry name" value="TF_NikR_Ni-bd_C"/>
</dbReference>
<comment type="function">
    <text evidence="7">Transcriptional regulator.</text>
</comment>
<evidence type="ECO:0000256" key="2">
    <source>
        <dbReference type="ARBA" id="ARBA00022596"/>
    </source>
</evidence>
<evidence type="ECO:0000256" key="1">
    <source>
        <dbReference type="ARBA" id="ARBA00008478"/>
    </source>
</evidence>
<keyword evidence="6 7" id="KW-0804">Transcription</keyword>
<dbReference type="Proteomes" id="UP001200430">
    <property type="component" value="Unassembled WGS sequence"/>
</dbReference>
<dbReference type="RefSeq" id="WP_236099109.1">
    <property type="nucleotide sequence ID" value="NZ_JAKGUD010000004.1"/>
</dbReference>
<dbReference type="Pfam" id="PF01402">
    <property type="entry name" value="RHH_1"/>
    <property type="match status" value="1"/>
</dbReference>
<accession>A0ABS9EQG3</accession>
<dbReference type="InterPro" id="IPR045865">
    <property type="entry name" value="ACT-like_dom_sf"/>
</dbReference>
<evidence type="ECO:0000256" key="6">
    <source>
        <dbReference type="ARBA" id="ARBA00023163"/>
    </source>
</evidence>
<dbReference type="PANTHER" id="PTHR34719">
    <property type="entry name" value="NICKEL-RESPONSIVE REGULATOR"/>
    <property type="match status" value="1"/>
</dbReference>
<dbReference type="Gene3D" id="1.10.1220.10">
    <property type="entry name" value="Met repressor-like"/>
    <property type="match status" value="1"/>
</dbReference>
<dbReference type="InterPro" id="IPR022988">
    <property type="entry name" value="Ni_resp_reg_NikR"/>
</dbReference>
<evidence type="ECO:0000256" key="4">
    <source>
        <dbReference type="ARBA" id="ARBA00023015"/>
    </source>
</evidence>
<keyword evidence="4 7" id="KW-0805">Transcription regulation</keyword>
<keyword evidence="11" id="KW-1185">Reference proteome</keyword>
<comment type="cofactor">
    <cofactor evidence="7">
        <name>Ni(2+)</name>
        <dbReference type="ChEBI" id="CHEBI:49786"/>
    </cofactor>
    <text evidence="7">Binds 1 nickel ion per subunit.</text>
</comment>
<feature type="binding site" evidence="7">
    <location>
        <position position="92"/>
    </location>
    <ligand>
        <name>Ni(2+)</name>
        <dbReference type="ChEBI" id="CHEBI:49786"/>
    </ligand>
</feature>
<evidence type="ECO:0000256" key="7">
    <source>
        <dbReference type="HAMAP-Rule" id="MF_00476"/>
    </source>
</evidence>
<evidence type="ECO:0000313" key="10">
    <source>
        <dbReference type="EMBL" id="MCF4142382.1"/>
    </source>
</evidence>
<dbReference type="CDD" id="cd22231">
    <property type="entry name" value="RHH_NikR_HicB-like"/>
    <property type="match status" value="1"/>
</dbReference>
<keyword evidence="5 7" id="KW-0238">DNA-binding</keyword>
<protein>
    <recommendedName>
        <fullName evidence="7">Putative nickel-responsive regulator</fullName>
    </recommendedName>
</protein>
<evidence type="ECO:0000313" key="11">
    <source>
        <dbReference type="Proteomes" id="UP001200430"/>
    </source>
</evidence>
<evidence type="ECO:0000256" key="3">
    <source>
        <dbReference type="ARBA" id="ARBA00022723"/>
    </source>
</evidence>
<feature type="binding site" evidence="7">
    <location>
        <position position="94"/>
    </location>
    <ligand>
        <name>Ni(2+)</name>
        <dbReference type="ChEBI" id="CHEBI:49786"/>
    </ligand>
</feature>
<dbReference type="Gene3D" id="3.30.70.1150">
    <property type="entry name" value="ACT-like. Chain A, domain 2"/>
    <property type="match status" value="1"/>
</dbReference>
<dbReference type="InterPro" id="IPR002145">
    <property type="entry name" value="CopG"/>
</dbReference>
<dbReference type="PANTHER" id="PTHR34719:SF2">
    <property type="entry name" value="NICKEL-RESPONSIVE REGULATOR"/>
    <property type="match status" value="1"/>
</dbReference>